<sequence>MSWAEYRKDLTNNLGRLAARLSAGTWRPSPAREVPIETFDGKKMILSIPIVEDRIVHRALRNLLEPTLERHAFFDFASGFRPKRNRITAVRQAAEIITAGFPYAADVDVESVSDDVTVDEVVTWVAQWISDGSVLTTYRHALEGLPTPLAPGSGLSPMLLNLRLLPIDATLQHERIVRFGDNFCVFTATRALAEAAFDRIVDTLQKNGLRPSMGKSSVRDNVNPEDLFLLGG</sequence>
<comment type="similarity">
    <text evidence="1">Belongs to the bacterial reverse transcriptase family.</text>
</comment>
<evidence type="ECO:0000313" key="4">
    <source>
        <dbReference type="Proteomes" id="UP001595379"/>
    </source>
</evidence>
<accession>A0ABV6ZWU6</accession>
<feature type="domain" description="Reverse transcriptase" evidence="2">
    <location>
        <begin position="1"/>
        <end position="232"/>
    </location>
</feature>
<dbReference type="Pfam" id="PF00078">
    <property type="entry name" value="RVT_1"/>
    <property type="match status" value="1"/>
</dbReference>
<comment type="caution">
    <text evidence="3">The sequence shown here is derived from an EMBL/GenBank/DDBJ whole genome shotgun (WGS) entry which is preliminary data.</text>
</comment>
<dbReference type="InterPro" id="IPR000477">
    <property type="entry name" value="RT_dom"/>
</dbReference>
<dbReference type="InterPro" id="IPR051083">
    <property type="entry name" value="GrpII_Intron_Splice-Mob/Def"/>
</dbReference>
<dbReference type="PANTHER" id="PTHR34047:SF8">
    <property type="entry name" value="PROTEIN YKFC"/>
    <property type="match status" value="1"/>
</dbReference>
<dbReference type="EMBL" id="JBHRSV010000012">
    <property type="protein sequence ID" value="MFC2925955.1"/>
    <property type="molecule type" value="Genomic_DNA"/>
</dbReference>
<keyword evidence="4" id="KW-1185">Reference proteome</keyword>
<keyword evidence="3" id="KW-0548">Nucleotidyltransferase</keyword>
<dbReference type="RefSeq" id="WP_343164859.1">
    <property type="nucleotide sequence ID" value="NZ_JBHRSV010000012.1"/>
</dbReference>
<protein>
    <submittedName>
        <fullName evidence="3">Reverse transcriptase domain-containing protein</fullName>
    </submittedName>
</protein>
<name>A0ABV6ZWU6_9PROT</name>
<dbReference type="InterPro" id="IPR043502">
    <property type="entry name" value="DNA/RNA_pol_sf"/>
</dbReference>
<evidence type="ECO:0000313" key="3">
    <source>
        <dbReference type="EMBL" id="MFC2925955.1"/>
    </source>
</evidence>
<proteinExistence type="inferred from homology"/>
<organism evidence="3 4">
    <name type="scientific">Hyphobacterium vulgare</name>
    <dbReference type="NCBI Taxonomy" id="1736751"/>
    <lineage>
        <taxon>Bacteria</taxon>
        <taxon>Pseudomonadati</taxon>
        <taxon>Pseudomonadota</taxon>
        <taxon>Alphaproteobacteria</taxon>
        <taxon>Maricaulales</taxon>
        <taxon>Maricaulaceae</taxon>
        <taxon>Hyphobacterium</taxon>
    </lineage>
</organism>
<keyword evidence="3" id="KW-0808">Transferase</keyword>
<gene>
    <name evidence="3" type="ORF">ACFOOR_07540</name>
</gene>
<dbReference type="PANTHER" id="PTHR34047">
    <property type="entry name" value="NUCLEAR INTRON MATURASE 1, MITOCHONDRIAL-RELATED"/>
    <property type="match status" value="1"/>
</dbReference>
<dbReference type="PROSITE" id="PS50878">
    <property type="entry name" value="RT_POL"/>
    <property type="match status" value="1"/>
</dbReference>
<reference evidence="4" key="1">
    <citation type="journal article" date="2019" name="Int. J. Syst. Evol. Microbiol.">
        <title>The Global Catalogue of Microorganisms (GCM) 10K type strain sequencing project: providing services to taxonomists for standard genome sequencing and annotation.</title>
        <authorList>
            <consortium name="The Broad Institute Genomics Platform"/>
            <consortium name="The Broad Institute Genome Sequencing Center for Infectious Disease"/>
            <person name="Wu L."/>
            <person name="Ma J."/>
        </authorList>
    </citation>
    <scope>NUCLEOTIDE SEQUENCE [LARGE SCALE GENOMIC DNA]</scope>
    <source>
        <strain evidence="4">KCTC 52487</strain>
    </source>
</reference>
<dbReference type="GO" id="GO:0003964">
    <property type="term" value="F:RNA-directed DNA polymerase activity"/>
    <property type="evidence" value="ECO:0007669"/>
    <property type="project" value="UniProtKB-KW"/>
</dbReference>
<evidence type="ECO:0000256" key="1">
    <source>
        <dbReference type="ARBA" id="ARBA00034120"/>
    </source>
</evidence>
<dbReference type="SUPFAM" id="SSF56672">
    <property type="entry name" value="DNA/RNA polymerases"/>
    <property type="match status" value="1"/>
</dbReference>
<evidence type="ECO:0000259" key="2">
    <source>
        <dbReference type="PROSITE" id="PS50878"/>
    </source>
</evidence>
<dbReference type="Proteomes" id="UP001595379">
    <property type="component" value="Unassembled WGS sequence"/>
</dbReference>
<keyword evidence="3" id="KW-0695">RNA-directed DNA polymerase</keyword>